<dbReference type="InterPro" id="IPR021474">
    <property type="entry name" value="DUF3127"/>
</dbReference>
<evidence type="ECO:0008006" key="3">
    <source>
        <dbReference type="Google" id="ProtNLM"/>
    </source>
</evidence>
<proteinExistence type="predicted"/>
<dbReference type="EMBL" id="AMCI01009345">
    <property type="protein sequence ID" value="EJW89662.1"/>
    <property type="molecule type" value="Genomic_DNA"/>
</dbReference>
<dbReference type="Pfam" id="PF11325">
    <property type="entry name" value="DUF3127"/>
    <property type="match status" value="1"/>
</dbReference>
<feature type="compositionally biased region" description="Low complexity" evidence="1">
    <location>
        <begin position="65"/>
        <end position="100"/>
    </location>
</feature>
<sequence length="115" mass="13070">MTGERGFENTPMLEFVGDKCNELEKYVPGQIVAISVDIQGSRYRNKDGIEQIFTRVHPYKIELVQTQQPTAQPAAQPAQTYQQQPTQYQQQTYQQQQPYTPQQPAPPAGQGDLPF</sequence>
<evidence type="ECO:0000256" key="1">
    <source>
        <dbReference type="SAM" id="MobiDB-lite"/>
    </source>
</evidence>
<dbReference type="AlphaFoldDB" id="J9FJ57"/>
<organism evidence="2">
    <name type="scientific">gut metagenome</name>
    <dbReference type="NCBI Taxonomy" id="749906"/>
    <lineage>
        <taxon>unclassified sequences</taxon>
        <taxon>metagenomes</taxon>
        <taxon>organismal metagenomes</taxon>
    </lineage>
</organism>
<accession>J9FJ57</accession>
<gene>
    <name evidence="2" type="ORF">EVA_22262</name>
</gene>
<comment type="caution">
    <text evidence="2">The sequence shown here is derived from an EMBL/GenBank/DDBJ whole genome shotgun (WGS) entry which is preliminary data.</text>
</comment>
<dbReference type="InterPro" id="IPR012340">
    <property type="entry name" value="NA-bd_OB-fold"/>
</dbReference>
<evidence type="ECO:0000313" key="2">
    <source>
        <dbReference type="EMBL" id="EJW89662.1"/>
    </source>
</evidence>
<protein>
    <recommendedName>
        <fullName evidence="3">DUF3127 domain-containing protein</fullName>
    </recommendedName>
</protein>
<reference evidence="2" key="1">
    <citation type="journal article" date="2012" name="PLoS ONE">
        <title>Gene sets for utilization of primary and secondary nutrition supplies in the distal gut of endangered iberian lynx.</title>
        <authorList>
            <person name="Alcaide M."/>
            <person name="Messina E."/>
            <person name="Richter M."/>
            <person name="Bargiela R."/>
            <person name="Peplies J."/>
            <person name="Huws S.A."/>
            <person name="Newbold C.J."/>
            <person name="Golyshin P.N."/>
            <person name="Simon M.A."/>
            <person name="Lopez G."/>
            <person name="Yakimov M.M."/>
            <person name="Ferrer M."/>
        </authorList>
    </citation>
    <scope>NUCLEOTIDE SEQUENCE</scope>
</reference>
<dbReference type="SUPFAM" id="SSF50249">
    <property type="entry name" value="Nucleic acid-binding proteins"/>
    <property type="match status" value="1"/>
</dbReference>
<name>J9FJ57_9ZZZZ</name>
<feature type="region of interest" description="Disordered" evidence="1">
    <location>
        <begin position="65"/>
        <end position="115"/>
    </location>
</feature>